<organism evidence="2 3">
    <name type="scientific">Thermoproteus tenax (strain ATCC 35583 / DSM 2078 / JCM 9277 / NBRC 100435 / Kra 1)</name>
    <dbReference type="NCBI Taxonomy" id="768679"/>
    <lineage>
        <taxon>Archaea</taxon>
        <taxon>Thermoproteota</taxon>
        <taxon>Thermoprotei</taxon>
        <taxon>Thermoproteales</taxon>
        <taxon>Thermoproteaceae</taxon>
        <taxon>Thermoproteus</taxon>
    </lineage>
</organism>
<accession>G4RPZ2</accession>
<keyword evidence="1" id="KW-0175">Coiled coil</keyword>
<name>G4RPZ2_THETK</name>
<dbReference type="EMBL" id="FN869859">
    <property type="protein sequence ID" value="CCC81637.1"/>
    <property type="molecule type" value="Genomic_DNA"/>
</dbReference>
<evidence type="ECO:0000313" key="3">
    <source>
        <dbReference type="Proteomes" id="UP000002654"/>
    </source>
</evidence>
<keyword evidence="3" id="KW-1185">Reference proteome</keyword>
<evidence type="ECO:0000313" key="2">
    <source>
        <dbReference type="EMBL" id="CCC81637.1"/>
    </source>
</evidence>
<dbReference type="Proteomes" id="UP000002654">
    <property type="component" value="Chromosome"/>
</dbReference>
<dbReference type="OrthoDB" id="26058at2157"/>
<sequence length="110" mass="12662">MTLFLSLSELERMLESLKEYAERYRDSRGTLEALEERFHKFVELARAFGVELKLGEGVELYAGGPLPDNTPLVEQINRALAQVRRIKQTYGDLKVIVDLQIELKKILVKI</sequence>
<reference evidence="2 3" key="1">
    <citation type="journal article" date="2011" name="PLoS ONE">
        <title>The complete genome sequence of Thermoproteus tenax: a physiologically versatile member of the Crenarchaeota.</title>
        <authorList>
            <person name="Siebers B."/>
            <person name="Zaparty M."/>
            <person name="Raddatz G."/>
            <person name="Tjaden B."/>
            <person name="Albers S.V."/>
            <person name="Bell S.D."/>
            <person name="Blombach F."/>
            <person name="Kletzin A."/>
            <person name="Kyrpides N."/>
            <person name="Lanz C."/>
            <person name="Plagens A."/>
            <person name="Rampp M."/>
            <person name="Rosinus A."/>
            <person name="von Jan M."/>
            <person name="Makarova K.S."/>
            <person name="Klenk H.P."/>
            <person name="Schuster S.C."/>
            <person name="Hensel R."/>
        </authorList>
    </citation>
    <scope>NUCLEOTIDE SEQUENCE [LARGE SCALE GENOMIC DNA]</scope>
    <source>
        <strain evidence="3">ATCC 35583 / DSM 2078 / JCM 9277 / NBRC 100435 / Kra 1</strain>
    </source>
</reference>
<dbReference type="HOGENOM" id="CLU_2177976_0_0_2"/>
<evidence type="ECO:0000256" key="1">
    <source>
        <dbReference type="SAM" id="Coils"/>
    </source>
</evidence>
<feature type="coiled-coil region" evidence="1">
    <location>
        <begin position="7"/>
        <end position="37"/>
    </location>
</feature>
<dbReference type="KEGG" id="ttn:TTX_0989"/>
<dbReference type="PATRIC" id="fig|768679.9.peg.1000"/>
<protein>
    <submittedName>
        <fullName evidence="2">Uncharacterized protein</fullName>
    </submittedName>
</protein>
<dbReference type="GeneID" id="11261879"/>
<dbReference type="PaxDb" id="768679-TTX_0989"/>
<dbReference type="RefSeq" id="WP_014126893.1">
    <property type="nucleotide sequence ID" value="NC_016070.1"/>
</dbReference>
<dbReference type="eggNOG" id="arCOG05646">
    <property type="taxonomic scope" value="Archaea"/>
</dbReference>
<dbReference type="AlphaFoldDB" id="G4RPZ2"/>
<gene>
    <name evidence="2" type="ordered locus">TTX_0989</name>
</gene>
<proteinExistence type="predicted"/>
<dbReference type="STRING" id="768679.TTX_0989"/>